<proteinExistence type="predicted"/>
<dbReference type="Gene3D" id="3.30.465.10">
    <property type="match status" value="1"/>
</dbReference>
<dbReference type="SUPFAM" id="SSF56176">
    <property type="entry name" value="FAD-binding/transporter-associated domain-like"/>
    <property type="match status" value="1"/>
</dbReference>
<dbReference type="InterPro" id="IPR016171">
    <property type="entry name" value="Vanillyl_alc_oxidase_C-sub2"/>
</dbReference>
<dbReference type="InterPro" id="IPR016167">
    <property type="entry name" value="FAD-bd_PCMH_sub1"/>
</dbReference>
<dbReference type="InterPro" id="IPR007173">
    <property type="entry name" value="ALO_C"/>
</dbReference>
<gene>
    <name evidence="3" type="ORF">HC031_30340</name>
</gene>
<dbReference type="Proteomes" id="UP000722989">
    <property type="component" value="Unassembled WGS sequence"/>
</dbReference>
<organism evidence="3 4">
    <name type="scientific">Planosporangium thailandense</name>
    <dbReference type="NCBI Taxonomy" id="765197"/>
    <lineage>
        <taxon>Bacteria</taxon>
        <taxon>Bacillati</taxon>
        <taxon>Actinomycetota</taxon>
        <taxon>Actinomycetes</taxon>
        <taxon>Micromonosporales</taxon>
        <taxon>Micromonosporaceae</taxon>
        <taxon>Planosporangium</taxon>
    </lineage>
</organism>
<keyword evidence="1" id="KW-0560">Oxidoreductase</keyword>
<dbReference type="Gene3D" id="3.30.70.2520">
    <property type="match status" value="1"/>
</dbReference>
<dbReference type="PANTHER" id="PTHR43762:SF1">
    <property type="entry name" value="D-ARABINONO-1,4-LACTONE OXIDASE"/>
    <property type="match status" value="1"/>
</dbReference>
<feature type="domain" description="FAD-binding PCMH-type" evidence="2">
    <location>
        <begin position="20"/>
        <end position="190"/>
    </location>
</feature>
<reference evidence="3 4" key="1">
    <citation type="submission" date="2020-03" db="EMBL/GenBank/DDBJ databases">
        <title>WGS of the type strain of Planosporangium spp.</title>
        <authorList>
            <person name="Thawai C."/>
        </authorList>
    </citation>
    <scope>NUCLEOTIDE SEQUENCE [LARGE SCALE GENOMIC DNA]</scope>
    <source>
        <strain evidence="3 4">TBRC 5610</strain>
    </source>
</reference>
<evidence type="ECO:0000313" key="4">
    <source>
        <dbReference type="Proteomes" id="UP000722989"/>
    </source>
</evidence>
<dbReference type="InterPro" id="IPR016169">
    <property type="entry name" value="FAD-bd_PCMH_sub2"/>
</dbReference>
<dbReference type="PROSITE" id="PS51387">
    <property type="entry name" value="FAD_PCMH"/>
    <property type="match status" value="1"/>
</dbReference>
<evidence type="ECO:0000259" key="2">
    <source>
        <dbReference type="PROSITE" id="PS51387"/>
    </source>
</evidence>
<dbReference type="Gene3D" id="1.10.45.10">
    <property type="entry name" value="Vanillyl-alcohol Oxidase, Chain A, domain 4"/>
    <property type="match status" value="1"/>
</dbReference>
<name>A0ABX0Y6E5_9ACTN</name>
<dbReference type="Pfam" id="PF04030">
    <property type="entry name" value="ALO"/>
    <property type="match status" value="1"/>
</dbReference>
<dbReference type="Gene3D" id="3.30.43.10">
    <property type="entry name" value="Uridine Diphospho-n-acetylenolpyruvylglucosamine Reductase, domain 2"/>
    <property type="match status" value="1"/>
</dbReference>
<dbReference type="PANTHER" id="PTHR43762">
    <property type="entry name" value="L-GULONOLACTONE OXIDASE"/>
    <property type="match status" value="1"/>
</dbReference>
<dbReference type="RefSeq" id="WP_167928883.1">
    <property type="nucleotide sequence ID" value="NZ_JAATVY010000041.1"/>
</dbReference>
<dbReference type="NCBIfam" id="TIGR01679">
    <property type="entry name" value="bact_FAD_ox"/>
    <property type="match status" value="1"/>
</dbReference>
<dbReference type="InterPro" id="IPR036318">
    <property type="entry name" value="FAD-bd_PCMH-like_sf"/>
</dbReference>
<dbReference type="EMBL" id="JAATVY010000041">
    <property type="protein sequence ID" value="NJC73980.1"/>
    <property type="molecule type" value="Genomic_DNA"/>
</dbReference>
<accession>A0ABX0Y6E5</accession>
<protein>
    <submittedName>
        <fullName evidence="3">FAD-binding protein</fullName>
    </submittedName>
</protein>
<comment type="caution">
    <text evidence="3">The sequence shown here is derived from an EMBL/GenBank/DDBJ whole genome shotgun (WGS) entry which is preliminary data.</text>
</comment>
<dbReference type="InterPro" id="IPR010031">
    <property type="entry name" value="FAD_lactone_oxidase-like"/>
</dbReference>
<dbReference type="Pfam" id="PF01565">
    <property type="entry name" value="FAD_binding_4"/>
    <property type="match status" value="1"/>
</dbReference>
<evidence type="ECO:0000256" key="1">
    <source>
        <dbReference type="ARBA" id="ARBA00023002"/>
    </source>
</evidence>
<evidence type="ECO:0000313" key="3">
    <source>
        <dbReference type="EMBL" id="NJC73980.1"/>
    </source>
</evidence>
<dbReference type="PIRSF" id="PIRSF000136">
    <property type="entry name" value="LGO_GLO"/>
    <property type="match status" value="1"/>
</dbReference>
<keyword evidence="4" id="KW-1185">Reference proteome</keyword>
<dbReference type="InterPro" id="IPR006094">
    <property type="entry name" value="Oxid_FAD_bind_N"/>
</dbReference>
<dbReference type="InterPro" id="IPR016166">
    <property type="entry name" value="FAD-bd_PCMH"/>
</dbReference>
<sequence>MKSIHIAVTHISWSNWAGTTSSTATRIVAPASRDEVVAAVAAAAADGLPVKAVGSGHSFTAAAATSGVRVELGKLDGLVSIDPTARLATVQAGMTLRRLNAVLAAHGLALPNLGDIDTQTISGALATGTHGTGAGFGCLSTFVDSLELVTGKGEVLRCSTSSSPDVFHAAAVNVGALGIVTELTLRCVDAFTLRAEEEPAPLSSVLADLDSLVAANDHVEFYWFPYTDRVQVKRNNRVPVNDAPLSRWRGWLDDDLLSNRVFAGACRLGRAVPGLVPAINGVAARALSARTYTAPSYEVFCTPRRVRFVEMEYGLPREALPEAFAALRRIVAALPSHVVFPVEVRFTAADDLWLSHGYGRDSAYIAIHQYVGMPYEEYFRRFEAAATALGGRPHWGKLHFRDASYFASAYPRFGDFQAVRDALDPDRVFTNGYLDRILG</sequence>